<reference evidence="8" key="1">
    <citation type="submission" date="2021-02" db="EMBL/GenBank/DDBJ databases">
        <authorList>
            <person name="Nowell W R."/>
        </authorList>
    </citation>
    <scope>NUCLEOTIDE SEQUENCE</scope>
</reference>
<dbReference type="EMBL" id="CAJNOJ010000202">
    <property type="protein sequence ID" value="CAF1283307.1"/>
    <property type="molecule type" value="Genomic_DNA"/>
</dbReference>
<dbReference type="OrthoDB" id="120976at2759"/>
<dbReference type="GO" id="GO:0020037">
    <property type="term" value="F:heme binding"/>
    <property type="evidence" value="ECO:0007669"/>
    <property type="project" value="InterPro"/>
</dbReference>
<dbReference type="GO" id="GO:0004497">
    <property type="term" value="F:monooxygenase activity"/>
    <property type="evidence" value="ECO:0007669"/>
    <property type="project" value="InterPro"/>
</dbReference>
<evidence type="ECO:0000256" key="3">
    <source>
        <dbReference type="ARBA" id="ARBA00022729"/>
    </source>
</evidence>
<dbReference type="Proteomes" id="UP000663852">
    <property type="component" value="Unassembled WGS sequence"/>
</dbReference>
<evidence type="ECO:0000256" key="5">
    <source>
        <dbReference type="ARBA" id="ARBA00023180"/>
    </source>
</evidence>
<dbReference type="PANTHER" id="PTHR46769">
    <property type="entry name" value="POLYCYSTIC KIDNEY AND HEPATIC DISEASE 1 (AUTOSOMAL RECESSIVE)-LIKE 1"/>
    <property type="match status" value="1"/>
</dbReference>
<dbReference type="InterPro" id="IPR001128">
    <property type="entry name" value="Cyt_P450"/>
</dbReference>
<dbReference type="GO" id="GO:0016705">
    <property type="term" value="F:oxidoreductase activity, acting on paired donors, with incorporation or reduction of molecular oxygen"/>
    <property type="evidence" value="ECO:0007669"/>
    <property type="project" value="InterPro"/>
</dbReference>
<keyword evidence="6" id="KW-1133">Transmembrane helix</keyword>
<feature type="transmembrane region" description="Helical" evidence="6">
    <location>
        <begin position="2213"/>
        <end position="2235"/>
    </location>
</feature>
<keyword evidence="4" id="KW-0408">Iron</keyword>
<sequence length="2273" mass="255130">MIVTAIYTFFIIGVCAFVLSFNWKTKRLYTNYTLIPYRIPILGHLFDFLKDANQFIFDNFAKYGSIFTANICGQRFTFLLDVHDLLTMTKNPSLVFSGSEMVTTIFGSRRVEKDIQEDIAQVLHKTIYPQTLQRSDALNALTVRFVESFHQSLEKDRMSSNEEWRQCTLFDLCHRFIFGASTRALFGDIEDEELKELETNFVTFNDKFYVFSRGLPVWFYKLFYRSAYQAREKGIKLLIKQRPNQSEFITAAREFYEEKHGDVFSPTDVGARMMIFFWASLGNTIPATFWVLYYLLTTDKGRVLEVLRDEILTHGENMNEMKVADSVINETLRLIVWIRGLSGLVDEDVTPAAFWLTNPNNTLEHNAVAGCTHYGYWYRLVPIIDESSNSTIKEYYPYKQPFGGFYNNSVHSTGLYGVWIYPEYAPTISGSSSDTSSSKASFEGVVSWKKRKGSEYYKSKPIQITGSLFFDNTDASVSCIYVFSQENSDYSQNLIRSYDIENSSSVINSIIIAYSNVSNEPIAESTIGLIIPSDRGFRVYNVAFINFLKNSTIPIIGPIYVEPCNDHCAGYTTKFGNLSFTNVQLRAKFRWDYDGIYVDEDGTLTSQNQSMIVLTQNGLNNESSSCAPASLFENAVQCPLSNGPWIRMTLTENYNVSGSINNGPLFITDDNNHTTYVPWTEGGLSYNKGYVVALQVNRTYRLDYSGSRSWLYHEYWITLYDMAPGDYIIIKHNMDSKPDDIYFYSPMRSYSSLSFNGASMYDSENKTFSYIIKNSSTSSTSNDVQLRVRFYKNSGGGGGYIFQTECFYPTPRHWSNDTDWTEQQTYPNWYKQKPGDYQNITIPWCYQMIIDQPLPRIQTLRIEGTLEFKSGINHTMYVDNIVIDGGRLIAGSEQSPFVQNIDIILPASGTIKSTLTNISRSAYTTSYVYQSGLDLHGSAHNITWTRIADTVQAGNYSITLEESVDWQIGDEFVITTTDTSISHTERHRIAGITNNRIIRTTKPLSYTHQVIRRSFSNGSSVYIAAAVGLLTHNIRIISTGVQSDRASVKISIVNTSSIYRPNIFHVSLSNVQFIGIGQFSDSSSEIEKSGIFISSINASMSAWPTYIRGCSFDGGFNTAVSLKSTHFMSISNNVIYNTYRSALTIFSGRNNIIDKNLVTTVYWSGTAQSRSVAEKNTDYDAAITTDKTTSVVMTNNLVAGVERLAFRIKGDVCPGVIIPSYINNTHSNNEVHSAMAGVSIWPDDRGSVFDRQCLLIKGFKVYKAWYYGLYINSIRNITIDSCTSIDNYIGIFAFVVGPAAESHQISRSRVVIQNSVIIGSITPNDCNDKINLSSSNIQYSTIAMPTVSQDPLINGNGSRVGVVYPLFSTSNGAPKQSWTNTISNPSLDGSTSIRNTTIALFNDVCGRHDTVIQVPQSNTDAKFPIETSSISRYNVSDSNIIFNGEPDIKDREPAICNNGIYCDGRKKNLLKDLDGTIFSAPTSAISQADIFGDTPNRGISDNEIPSAARTDLSGQKINISVEYPYRGIARSLACSLQKAFPMYTCDYKTDYYLLIIESMVSDDKDRVLAPVAILSASGYIDLLAGPRHYNFPSTTSYPSRLPTFTAIVHSDITYKIYFHDYSPQHIRFRLINANPSVRCIVAVYYNSIQQIDVYANGTYVSPTNRNQSTVLTLLDEPNKVNLSSPIGANYYDRTYRLLYFLITGDTTIEAKESSLLILGFGLRALNDSTFYTDNVASNLAHVFDFDPTKIRRVKIVKESRTGRSSDNDESSILLIEIRDEPRLSLQSTSSASSEVLSIIAAKIINTYQSGELTQNWKNYNITGDIVPTSLGVQEPLNDSNINLRIINRTELRIVPDQCRQQSPCTIQPVIFAYDSDGNVIEKLGSNDHPWQVKATIVNQPNVTLPGAIANYTNGQTQYTLFGLPNIGTFEVQFAFIKPDGSNSSFFQNANLTVQTDPITVTNATLAGQQLNNVYVINISQAFDISILLIDNVTRRQIGQTQWDDWKWTANVTIYTLPKFQPQGTVIKLNTSRSLLSRPNKPVTIPDLTIDGLGMYILNVLLVSTNNQYIVTLTSNGILVKNAFKGTSGIDDYETDNFVTDVNYLTSNITFLNNYDDLKASNQLEIKRAMIYNYLSSIGMPLISDVVLKEGEMVVLFQVDALPVDIDQAVTTILSNPNVIPDLTVSSVNINGRSYSVSPTNQNVKPNDDNKPGLLVGILVGVIVIIIIVGIVYFVLERKRKQTKDRYLQDKIDIRQPMDEVIYELKERHLEVAE</sequence>
<evidence type="ECO:0000313" key="9">
    <source>
        <dbReference type="Proteomes" id="UP000663852"/>
    </source>
</evidence>
<evidence type="ECO:0000256" key="2">
    <source>
        <dbReference type="ARBA" id="ARBA00022723"/>
    </source>
</evidence>
<gene>
    <name evidence="8" type="ORF">EDS130_LOCUS29679</name>
</gene>
<dbReference type="InterPro" id="IPR052387">
    <property type="entry name" value="Fibrocystin"/>
</dbReference>
<feature type="transmembrane region" description="Helical" evidence="6">
    <location>
        <begin position="6"/>
        <end position="23"/>
    </location>
</feature>
<name>A0A815CFD2_ADIRI</name>
<evidence type="ECO:0000313" key="8">
    <source>
        <dbReference type="EMBL" id="CAF1283307.1"/>
    </source>
</evidence>
<dbReference type="PROSITE" id="PS51484">
    <property type="entry name" value="G8"/>
    <property type="match status" value="1"/>
</dbReference>
<dbReference type="SUPFAM" id="SSF48264">
    <property type="entry name" value="Cytochrome P450"/>
    <property type="match status" value="1"/>
</dbReference>
<dbReference type="InterPro" id="IPR006626">
    <property type="entry name" value="PbH1"/>
</dbReference>
<evidence type="ECO:0000259" key="7">
    <source>
        <dbReference type="PROSITE" id="PS51484"/>
    </source>
</evidence>
<dbReference type="Pfam" id="PF10162">
    <property type="entry name" value="G8"/>
    <property type="match status" value="1"/>
</dbReference>
<evidence type="ECO:0000256" key="6">
    <source>
        <dbReference type="SAM" id="Phobius"/>
    </source>
</evidence>
<dbReference type="Pfam" id="PF00067">
    <property type="entry name" value="p450"/>
    <property type="match status" value="1"/>
</dbReference>
<evidence type="ECO:0000256" key="4">
    <source>
        <dbReference type="ARBA" id="ARBA00023004"/>
    </source>
</evidence>
<comment type="similarity">
    <text evidence="1">Belongs to the cytochrome P450 family.</text>
</comment>
<dbReference type="InterPro" id="IPR019316">
    <property type="entry name" value="G8_domain"/>
</dbReference>
<keyword evidence="6" id="KW-0472">Membrane</keyword>
<dbReference type="Pfam" id="PF24606">
    <property type="entry name" value="CEMIP_beta-hel"/>
    <property type="match status" value="1"/>
</dbReference>
<organism evidence="8 9">
    <name type="scientific">Adineta ricciae</name>
    <name type="common">Rotifer</name>
    <dbReference type="NCBI Taxonomy" id="249248"/>
    <lineage>
        <taxon>Eukaryota</taxon>
        <taxon>Metazoa</taxon>
        <taxon>Spiralia</taxon>
        <taxon>Gnathifera</taxon>
        <taxon>Rotifera</taxon>
        <taxon>Eurotatoria</taxon>
        <taxon>Bdelloidea</taxon>
        <taxon>Adinetida</taxon>
        <taxon>Adinetidae</taxon>
        <taxon>Adineta</taxon>
    </lineage>
</organism>
<dbReference type="InterPro" id="IPR002403">
    <property type="entry name" value="Cyt_P450_E_grp-IV"/>
</dbReference>
<dbReference type="InterPro" id="IPR036396">
    <property type="entry name" value="Cyt_P450_sf"/>
</dbReference>
<keyword evidence="5" id="KW-0325">Glycoprotein</keyword>
<dbReference type="SMART" id="SM00710">
    <property type="entry name" value="PbH1"/>
    <property type="match status" value="11"/>
</dbReference>
<keyword evidence="6" id="KW-0812">Transmembrane</keyword>
<dbReference type="PANTHER" id="PTHR46769:SF2">
    <property type="entry name" value="FIBROCYSTIN-L ISOFORM 2 PRECURSOR-RELATED"/>
    <property type="match status" value="1"/>
</dbReference>
<proteinExistence type="inferred from homology"/>
<dbReference type="SMART" id="SM01225">
    <property type="entry name" value="G8"/>
    <property type="match status" value="1"/>
</dbReference>
<dbReference type="InterPro" id="IPR055401">
    <property type="entry name" value="CEMIP_beta-hel_dom"/>
</dbReference>
<keyword evidence="2" id="KW-0479">Metal-binding</keyword>
<evidence type="ECO:0000256" key="1">
    <source>
        <dbReference type="ARBA" id="ARBA00010617"/>
    </source>
</evidence>
<protein>
    <recommendedName>
        <fullName evidence="7">G8 domain-containing protein</fullName>
    </recommendedName>
</protein>
<accession>A0A815CFD2</accession>
<dbReference type="Gene3D" id="1.10.630.10">
    <property type="entry name" value="Cytochrome P450"/>
    <property type="match status" value="1"/>
</dbReference>
<comment type="caution">
    <text evidence="8">The sequence shown here is derived from an EMBL/GenBank/DDBJ whole genome shotgun (WGS) entry which is preliminary data.</text>
</comment>
<dbReference type="PRINTS" id="PR00465">
    <property type="entry name" value="EP450IV"/>
</dbReference>
<feature type="transmembrane region" description="Helical" evidence="6">
    <location>
        <begin position="275"/>
        <end position="296"/>
    </location>
</feature>
<dbReference type="GO" id="GO:0005506">
    <property type="term" value="F:iron ion binding"/>
    <property type="evidence" value="ECO:0007669"/>
    <property type="project" value="InterPro"/>
</dbReference>
<feature type="domain" description="G8" evidence="7">
    <location>
        <begin position="827"/>
        <end position="949"/>
    </location>
</feature>
<keyword evidence="3" id="KW-0732">Signal</keyword>